<keyword evidence="4" id="KW-1185">Reference proteome</keyword>
<feature type="non-terminal residue" evidence="2">
    <location>
        <position position="1"/>
    </location>
</feature>
<reference evidence="2 4" key="1">
    <citation type="submission" date="2024-02" db="EMBL/GenBank/DDBJ databases">
        <authorList>
            <person name="Chen Y."/>
            <person name="Shah S."/>
            <person name="Dougan E. K."/>
            <person name="Thang M."/>
            <person name="Chan C."/>
        </authorList>
    </citation>
    <scope>NUCLEOTIDE SEQUENCE [LARGE SCALE GENOMIC DNA]</scope>
</reference>
<dbReference type="Proteomes" id="UP001642464">
    <property type="component" value="Unassembled WGS sequence"/>
</dbReference>
<evidence type="ECO:0000313" key="2">
    <source>
        <dbReference type="EMBL" id="CAK9081269.1"/>
    </source>
</evidence>
<evidence type="ECO:0000313" key="4">
    <source>
        <dbReference type="Proteomes" id="UP001642464"/>
    </source>
</evidence>
<name>A0ABP0PZ87_9DINO</name>
<feature type="compositionally biased region" description="Basic and acidic residues" evidence="1">
    <location>
        <begin position="42"/>
        <end position="55"/>
    </location>
</feature>
<feature type="region of interest" description="Disordered" evidence="1">
    <location>
        <begin position="41"/>
        <end position="61"/>
    </location>
</feature>
<dbReference type="EMBL" id="CAXAMM010038818">
    <property type="protein sequence ID" value="CAK9081269.1"/>
    <property type="molecule type" value="Genomic_DNA"/>
</dbReference>
<dbReference type="EMBL" id="CAXAMM010038829">
    <property type="protein sequence ID" value="CAK9081353.1"/>
    <property type="molecule type" value="Genomic_DNA"/>
</dbReference>
<proteinExistence type="predicted"/>
<accession>A0ABP0PZ87</accession>
<evidence type="ECO:0000256" key="1">
    <source>
        <dbReference type="SAM" id="MobiDB-lite"/>
    </source>
</evidence>
<comment type="caution">
    <text evidence="2">The sequence shown here is derived from an EMBL/GenBank/DDBJ whole genome shotgun (WGS) entry which is preliminary data.</text>
</comment>
<gene>
    <name evidence="2" type="ORF">SCF082_LOCUS38699</name>
    <name evidence="3" type="ORF">SCF082_LOCUS38731</name>
</gene>
<organism evidence="2 4">
    <name type="scientific">Durusdinium trenchii</name>
    <dbReference type="NCBI Taxonomy" id="1381693"/>
    <lineage>
        <taxon>Eukaryota</taxon>
        <taxon>Sar</taxon>
        <taxon>Alveolata</taxon>
        <taxon>Dinophyceae</taxon>
        <taxon>Suessiales</taxon>
        <taxon>Symbiodiniaceae</taxon>
        <taxon>Durusdinium</taxon>
    </lineage>
</organism>
<evidence type="ECO:0000313" key="3">
    <source>
        <dbReference type="EMBL" id="CAK9081353.1"/>
    </source>
</evidence>
<protein>
    <submittedName>
        <fullName evidence="2">Uncharacterized protein</fullName>
    </submittedName>
</protein>
<sequence length="61" mass="7037">VFTWLGRYGHRLQKGTHLWAALPGAEALYRKMTKKRKTAFLKKQENRAGGKKDYTMPENGT</sequence>
<feature type="non-terminal residue" evidence="2">
    <location>
        <position position="61"/>
    </location>
</feature>